<organism evidence="2 3">
    <name type="scientific">Aquimarina addita</name>
    <dbReference type="NCBI Taxonomy" id="870485"/>
    <lineage>
        <taxon>Bacteria</taxon>
        <taxon>Pseudomonadati</taxon>
        <taxon>Bacteroidota</taxon>
        <taxon>Flavobacteriia</taxon>
        <taxon>Flavobacteriales</taxon>
        <taxon>Flavobacteriaceae</taxon>
        <taxon>Aquimarina</taxon>
    </lineage>
</organism>
<dbReference type="Gene3D" id="3.90.550.10">
    <property type="entry name" value="Spore Coat Polysaccharide Biosynthesis Protein SpsA, Chain A"/>
    <property type="match status" value="1"/>
</dbReference>
<dbReference type="Pfam" id="PF00535">
    <property type="entry name" value="Glycos_transf_2"/>
    <property type="match status" value="1"/>
</dbReference>
<keyword evidence="3" id="KW-1185">Reference proteome</keyword>
<reference evidence="3" key="1">
    <citation type="journal article" date="2019" name="Int. J. Syst. Evol. Microbiol.">
        <title>The Global Catalogue of Microorganisms (GCM) 10K type strain sequencing project: providing services to taxonomists for standard genome sequencing and annotation.</title>
        <authorList>
            <consortium name="The Broad Institute Genomics Platform"/>
            <consortium name="The Broad Institute Genome Sequencing Center for Infectious Disease"/>
            <person name="Wu L."/>
            <person name="Ma J."/>
        </authorList>
    </citation>
    <scope>NUCLEOTIDE SEQUENCE [LARGE SCALE GENOMIC DNA]</scope>
    <source>
        <strain evidence="3">JCM 17106</strain>
    </source>
</reference>
<gene>
    <name evidence="2" type="ORF">GCM10022393_03750</name>
</gene>
<sequence>MLSILIPVYNYNIFSMVSQIHNQVSDCHITFEIRVYDDGSKQFSVKNNAISNLSNTTYKELPNNIGRSAIRNLLAAEAKYDLLLFIDAGTVPKSDNFIKDYLDHPEYSVVSGGMTYLSKPPKKPFTLRWAYTKKRESSIQKPSHTQPVICSSNFLIQKEIFKRNPFDESLKKYGCEDVLFFDGITKKGIPIKHINNPVIHDAQDDATTFIKKTETAIENLIELIDTKKLPRNRYKVSKLYYKLERIRLDTLISLLFKATRNILKMNFNSSYPSILCYDLYRLGYFCLIKNKK</sequence>
<name>A0ABP7X9B5_9FLAO</name>
<comment type="caution">
    <text evidence="2">The sequence shown here is derived from an EMBL/GenBank/DDBJ whole genome shotgun (WGS) entry which is preliminary data.</text>
</comment>
<feature type="domain" description="Glycosyltransferase 2-like" evidence="1">
    <location>
        <begin position="3"/>
        <end position="162"/>
    </location>
</feature>
<dbReference type="SUPFAM" id="SSF53448">
    <property type="entry name" value="Nucleotide-diphospho-sugar transferases"/>
    <property type="match status" value="1"/>
</dbReference>
<dbReference type="CDD" id="cd00761">
    <property type="entry name" value="Glyco_tranf_GTA_type"/>
    <property type="match status" value="1"/>
</dbReference>
<protein>
    <submittedName>
        <fullName evidence="2">Glycosyltransferase</fullName>
    </submittedName>
</protein>
<evidence type="ECO:0000259" key="1">
    <source>
        <dbReference type="Pfam" id="PF00535"/>
    </source>
</evidence>
<dbReference type="InterPro" id="IPR029044">
    <property type="entry name" value="Nucleotide-diphossugar_trans"/>
</dbReference>
<accession>A0ABP7X9B5</accession>
<evidence type="ECO:0000313" key="3">
    <source>
        <dbReference type="Proteomes" id="UP001500459"/>
    </source>
</evidence>
<dbReference type="InterPro" id="IPR001173">
    <property type="entry name" value="Glyco_trans_2-like"/>
</dbReference>
<evidence type="ECO:0000313" key="2">
    <source>
        <dbReference type="EMBL" id="GAA4108042.1"/>
    </source>
</evidence>
<proteinExistence type="predicted"/>
<dbReference type="Proteomes" id="UP001500459">
    <property type="component" value="Unassembled WGS sequence"/>
</dbReference>
<dbReference type="RefSeq" id="WP_344924228.1">
    <property type="nucleotide sequence ID" value="NZ_BAABCW010000001.1"/>
</dbReference>
<dbReference type="EMBL" id="BAABCW010000001">
    <property type="protein sequence ID" value="GAA4108042.1"/>
    <property type="molecule type" value="Genomic_DNA"/>
</dbReference>